<dbReference type="PANTHER" id="PTHR33577">
    <property type="entry name" value="STERIGMATOCYSTIN BIOSYNTHESIS PEROXIDASE STCC-RELATED"/>
    <property type="match status" value="1"/>
</dbReference>
<evidence type="ECO:0000256" key="2">
    <source>
        <dbReference type="ARBA" id="ARBA00022559"/>
    </source>
</evidence>
<keyword evidence="2" id="KW-0575">Peroxidase</keyword>
<evidence type="ECO:0000256" key="9">
    <source>
        <dbReference type="SAM" id="SignalP"/>
    </source>
</evidence>
<organism evidence="11 12">
    <name type="scientific">Mixia osmundae (strain CBS 9802 / IAM 14324 / JCM 22182 / KY 12970)</name>
    <dbReference type="NCBI Taxonomy" id="764103"/>
    <lineage>
        <taxon>Eukaryota</taxon>
        <taxon>Fungi</taxon>
        <taxon>Dikarya</taxon>
        <taxon>Basidiomycota</taxon>
        <taxon>Pucciniomycotina</taxon>
        <taxon>Mixiomycetes</taxon>
        <taxon>Mixiales</taxon>
        <taxon>Mixiaceae</taxon>
        <taxon>Mixia</taxon>
    </lineage>
</organism>
<keyword evidence="12" id="KW-1185">Reference proteome</keyword>
<evidence type="ECO:0000256" key="5">
    <source>
        <dbReference type="ARBA" id="ARBA00023002"/>
    </source>
</evidence>
<dbReference type="Gene3D" id="1.10.489.10">
    <property type="entry name" value="Chloroperoxidase-like"/>
    <property type="match status" value="1"/>
</dbReference>
<dbReference type="InParanoid" id="G7E4S1"/>
<evidence type="ECO:0000256" key="3">
    <source>
        <dbReference type="ARBA" id="ARBA00022617"/>
    </source>
</evidence>
<reference evidence="11 12" key="2">
    <citation type="journal article" date="2012" name="Open Biol.">
        <title>Characteristics of nucleosomes and linker DNA regions on the genome of the basidiomycete Mixia osmundae revealed by mono- and dinucleosome mapping.</title>
        <authorList>
            <person name="Nishida H."/>
            <person name="Kondo S."/>
            <person name="Matsumoto T."/>
            <person name="Suzuki Y."/>
            <person name="Yoshikawa H."/>
            <person name="Taylor T.D."/>
            <person name="Sugiyama J."/>
        </authorList>
    </citation>
    <scope>NUCLEOTIDE SEQUENCE [LARGE SCALE GENOMIC DNA]</scope>
    <source>
        <strain evidence="12">CBS 9802 / IAM 14324 / JCM 22182 / KY 12970</strain>
    </source>
</reference>
<evidence type="ECO:0000256" key="7">
    <source>
        <dbReference type="ARBA" id="ARBA00025795"/>
    </source>
</evidence>
<dbReference type="EMBL" id="BABT02000144">
    <property type="protein sequence ID" value="GAA97831.1"/>
    <property type="molecule type" value="Genomic_DNA"/>
</dbReference>
<dbReference type="OrthoDB" id="2542103at2759"/>
<evidence type="ECO:0000256" key="4">
    <source>
        <dbReference type="ARBA" id="ARBA00022723"/>
    </source>
</evidence>
<dbReference type="PROSITE" id="PS51405">
    <property type="entry name" value="HEME_HALOPEROXIDASE"/>
    <property type="match status" value="1"/>
</dbReference>
<gene>
    <name evidence="11" type="primary">Mo04510</name>
    <name evidence="11" type="ORF">E5Q_04510</name>
</gene>
<evidence type="ECO:0000256" key="8">
    <source>
        <dbReference type="SAM" id="MobiDB-lite"/>
    </source>
</evidence>
<dbReference type="InterPro" id="IPR000028">
    <property type="entry name" value="Chloroperoxidase"/>
</dbReference>
<evidence type="ECO:0000256" key="6">
    <source>
        <dbReference type="ARBA" id="ARBA00023004"/>
    </source>
</evidence>
<accession>G7E4S1</accession>
<dbReference type="HOGENOM" id="CLU_029871_4_1_1"/>
<comment type="similarity">
    <text evidence="7">Belongs to the chloroperoxidase family.</text>
</comment>
<keyword evidence="6" id="KW-0408">Iron</keyword>
<dbReference type="PANTHER" id="PTHR33577:SF1">
    <property type="entry name" value="HEME HALOPEROXIDASE FAMILY PROFILE DOMAIN-CONTAINING PROTEIN"/>
    <property type="match status" value="1"/>
</dbReference>
<keyword evidence="3" id="KW-0349">Heme</keyword>
<dbReference type="Proteomes" id="UP000009131">
    <property type="component" value="Unassembled WGS sequence"/>
</dbReference>
<dbReference type="AlphaFoldDB" id="G7E4S1"/>
<sequence length="454" mass="47975">MRTFAVLTTLSLVAVSLCSPIACPYLESHGISLDSRDIPGDVGHEALKKRGLPQILGAPANLLDGILGGVAAVVDPNQKRPEPGYNFIAPGPTDQRGPCPGLNTLANHGYLNRSGIVRAGDVITATERGFNMGPDLSALLVTIAVAFGGNIETEVFSLGGEDDRTYSATGIGSKAAGRQYGLDAHSRCEGDISATREDYYLNNGDDHNGSPRRFARFIETAKANGGQFNVPAANQLFGINSKESIAYNPRLYFQAYTIVVVLGEYPFLPNFFSNGTYGAGGDSNFESLAPLMGYTIDNATQQICYQPERFPDNWYRRTTPYGVAQLVEGLVPTYLAAGKNLPLPNPLGALLQNNAQTSEITCAVYQGIFSGIPTAVGATAQSISDISTYVSKSLFGPSAKPLFGCDISEPSIATNSSNPNGNQYASPLNNGGSQSQQICGFKKPPGLPASAPTI</sequence>
<evidence type="ECO:0000256" key="1">
    <source>
        <dbReference type="ARBA" id="ARBA00001970"/>
    </source>
</evidence>
<protein>
    <recommendedName>
        <fullName evidence="10">Heme haloperoxidase family profile domain-containing protein</fullName>
    </recommendedName>
</protein>
<dbReference type="RefSeq" id="XP_014566225.1">
    <property type="nucleotide sequence ID" value="XM_014710739.1"/>
</dbReference>
<dbReference type="GO" id="GO:0004601">
    <property type="term" value="F:peroxidase activity"/>
    <property type="evidence" value="ECO:0007669"/>
    <property type="project" value="UniProtKB-KW"/>
</dbReference>
<reference evidence="11 12" key="1">
    <citation type="journal article" date="2011" name="J. Gen. Appl. Microbiol.">
        <title>Draft genome sequencing of the enigmatic basidiomycete Mixia osmundae.</title>
        <authorList>
            <person name="Nishida H."/>
            <person name="Nagatsuka Y."/>
            <person name="Sugiyama J."/>
        </authorList>
    </citation>
    <scope>NUCLEOTIDE SEQUENCE [LARGE SCALE GENOMIC DNA]</scope>
    <source>
        <strain evidence="12">CBS 9802 / IAM 14324 / JCM 22182 / KY 12970</strain>
    </source>
</reference>
<dbReference type="OMA" id="PNYKSIM"/>
<comment type="cofactor">
    <cofactor evidence="1">
        <name>heme b</name>
        <dbReference type="ChEBI" id="CHEBI:60344"/>
    </cofactor>
</comment>
<dbReference type="eggNOG" id="ENOG502S6CG">
    <property type="taxonomic scope" value="Eukaryota"/>
</dbReference>
<feature type="region of interest" description="Disordered" evidence="8">
    <location>
        <begin position="414"/>
        <end position="454"/>
    </location>
</feature>
<keyword evidence="5" id="KW-0560">Oxidoreductase</keyword>
<feature type="domain" description="Heme haloperoxidase family profile" evidence="10">
    <location>
        <begin position="83"/>
        <end position="328"/>
    </location>
</feature>
<feature type="compositionally biased region" description="Polar residues" evidence="8">
    <location>
        <begin position="414"/>
        <end position="438"/>
    </location>
</feature>
<keyword evidence="4" id="KW-0479">Metal-binding</keyword>
<feature type="signal peptide" evidence="9">
    <location>
        <begin position="1"/>
        <end position="18"/>
    </location>
</feature>
<feature type="chain" id="PRO_5009955741" description="Heme haloperoxidase family profile domain-containing protein" evidence="9">
    <location>
        <begin position="19"/>
        <end position="454"/>
    </location>
</feature>
<dbReference type="SUPFAM" id="SSF47571">
    <property type="entry name" value="Cloroperoxidase"/>
    <property type="match status" value="1"/>
</dbReference>
<comment type="caution">
    <text evidence="11">The sequence shown here is derived from an EMBL/GenBank/DDBJ whole genome shotgun (WGS) entry which is preliminary data.</text>
</comment>
<evidence type="ECO:0000259" key="10">
    <source>
        <dbReference type="PROSITE" id="PS51405"/>
    </source>
</evidence>
<dbReference type="InterPro" id="IPR036851">
    <property type="entry name" value="Chloroperoxidase-like_sf"/>
</dbReference>
<evidence type="ECO:0000313" key="11">
    <source>
        <dbReference type="EMBL" id="GAA97831.1"/>
    </source>
</evidence>
<dbReference type="GO" id="GO:0046872">
    <property type="term" value="F:metal ion binding"/>
    <property type="evidence" value="ECO:0007669"/>
    <property type="project" value="UniProtKB-KW"/>
</dbReference>
<name>G7E4S1_MIXOS</name>
<keyword evidence="9" id="KW-0732">Signal</keyword>
<proteinExistence type="inferred from homology"/>
<dbReference type="Pfam" id="PF01328">
    <property type="entry name" value="Peroxidase_2"/>
    <property type="match status" value="1"/>
</dbReference>
<evidence type="ECO:0000313" key="12">
    <source>
        <dbReference type="Proteomes" id="UP000009131"/>
    </source>
</evidence>